<evidence type="ECO:0000313" key="10">
    <source>
        <dbReference type="Proteomes" id="UP001652700"/>
    </source>
</evidence>
<evidence type="ECO:0000256" key="1">
    <source>
        <dbReference type="ARBA" id="ARBA00001968"/>
    </source>
</evidence>
<keyword evidence="5" id="KW-0479">Metal-binding</keyword>
<dbReference type="InterPro" id="IPR027806">
    <property type="entry name" value="HARBI1_dom"/>
</dbReference>
<evidence type="ECO:0000256" key="4">
    <source>
        <dbReference type="ARBA" id="ARBA00022722"/>
    </source>
</evidence>
<comment type="subcellular location">
    <subcellularLocation>
        <location evidence="2">Nucleus</location>
    </subcellularLocation>
</comment>
<dbReference type="RefSeq" id="XP_050517691.1">
    <property type="nucleotide sequence ID" value="XM_050661734.1"/>
</dbReference>
<dbReference type="InterPro" id="IPR045249">
    <property type="entry name" value="HARBI1-like"/>
</dbReference>
<keyword evidence="10" id="KW-1185">Reference proteome</keyword>
<keyword evidence="4" id="KW-0540">Nuclease</keyword>
<evidence type="ECO:0000256" key="5">
    <source>
        <dbReference type="ARBA" id="ARBA00022723"/>
    </source>
</evidence>
<reference evidence="9" key="1">
    <citation type="submission" date="2025-05" db="UniProtKB">
        <authorList>
            <consortium name="EnsemblMetazoa"/>
        </authorList>
    </citation>
    <scope>IDENTIFICATION</scope>
</reference>
<evidence type="ECO:0000259" key="8">
    <source>
        <dbReference type="Pfam" id="PF13359"/>
    </source>
</evidence>
<accession>A0ABM5L5H5</accession>
<name>A0ABM5L5H5_DIAVI</name>
<sequence>MHDARVFRMSEIYDCLTRADPILPPNMHLIGDLAYPLLMNLMKPYQNNGHLLPVQVNFNNKLSSIRSVIERAFGLLKCKFRRLKFLDTDTSQMANRIVLAACVLHNFIILEGNVPDEYNVENNIVNNEGDDVEINDVMVGGADQKRRDIAQQCDMENN</sequence>
<comment type="cofactor">
    <cofactor evidence="1">
        <name>a divalent metal cation</name>
        <dbReference type="ChEBI" id="CHEBI:60240"/>
    </cofactor>
</comment>
<dbReference type="Proteomes" id="UP001652700">
    <property type="component" value="Unplaced"/>
</dbReference>
<feature type="domain" description="DDE Tnp4" evidence="8">
    <location>
        <begin position="1"/>
        <end position="106"/>
    </location>
</feature>
<evidence type="ECO:0000256" key="3">
    <source>
        <dbReference type="ARBA" id="ARBA00006958"/>
    </source>
</evidence>
<dbReference type="Pfam" id="PF13359">
    <property type="entry name" value="DDE_Tnp_4"/>
    <property type="match status" value="1"/>
</dbReference>
<organism evidence="9 10">
    <name type="scientific">Diabrotica virgifera virgifera</name>
    <name type="common">western corn rootworm</name>
    <dbReference type="NCBI Taxonomy" id="50390"/>
    <lineage>
        <taxon>Eukaryota</taxon>
        <taxon>Metazoa</taxon>
        <taxon>Ecdysozoa</taxon>
        <taxon>Arthropoda</taxon>
        <taxon>Hexapoda</taxon>
        <taxon>Insecta</taxon>
        <taxon>Pterygota</taxon>
        <taxon>Neoptera</taxon>
        <taxon>Endopterygota</taxon>
        <taxon>Coleoptera</taxon>
        <taxon>Polyphaga</taxon>
        <taxon>Cucujiformia</taxon>
        <taxon>Chrysomeloidea</taxon>
        <taxon>Chrysomelidae</taxon>
        <taxon>Galerucinae</taxon>
        <taxon>Diabroticina</taxon>
        <taxon>Diabroticites</taxon>
        <taxon>Diabrotica</taxon>
    </lineage>
</organism>
<comment type="similarity">
    <text evidence="3">Belongs to the HARBI1 family.</text>
</comment>
<dbReference type="GeneID" id="126892239"/>
<dbReference type="PANTHER" id="PTHR22930:SF85">
    <property type="entry name" value="GH03217P-RELATED"/>
    <property type="match status" value="1"/>
</dbReference>
<evidence type="ECO:0000256" key="6">
    <source>
        <dbReference type="ARBA" id="ARBA00022801"/>
    </source>
</evidence>
<evidence type="ECO:0000313" key="9">
    <source>
        <dbReference type="EnsemblMetazoa" id="XP_050517691.1"/>
    </source>
</evidence>
<proteinExistence type="inferred from homology"/>
<dbReference type="EnsemblMetazoa" id="XM_050661734.1">
    <property type="protein sequence ID" value="XP_050517691.1"/>
    <property type="gene ID" value="LOC126892239"/>
</dbReference>
<protein>
    <recommendedName>
        <fullName evidence="8">DDE Tnp4 domain-containing protein</fullName>
    </recommendedName>
</protein>
<keyword evidence="6" id="KW-0378">Hydrolase</keyword>
<evidence type="ECO:0000256" key="2">
    <source>
        <dbReference type="ARBA" id="ARBA00004123"/>
    </source>
</evidence>
<dbReference type="PANTHER" id="PTHR22930">
    <property type="match status" value="1"/>
</dbReference>
<keyword evidence="7" id="KW-0539">Nucleus</keyword>
<evidence type="ECO:0000256" key="7">
    <source>
        <dbReference type="ARBA" id="ARBA00023242"/>
    </source>
</evidence>